<reference evidence="2" key="1">
    <citation type="journal article" date="2023" name="G3 (Bethesda)">
        <title>A reference genome for the long-term kleptoplast-retaining sea slug Elysia crispata morphotype clarki.</title>
        <authorList>
            <person name="Eastman K.E."/>
            <person name="Pendleton A.L."/>
            <person name="Shaikh M.A."/>
            <person name="Suttiyut T."/>
            <person name="Ogas R."/>
            <person name="Tomko P."/>
            <person name="Gavelis G."/>
            <person name="Widhalm J.R."/>
            <person name="Wisecaver J.H."/>
        </authorList>
    </citation>
    <scope>NUCLEOTIDE SEQUENCE</scope>
    <source>
        <strain evidence="2">ECLA1</strain>
    </source>
</reference>
<evidence type="ECO:0000313" key="2">
    <source>
        <dbReference type="EMBL" id="KAK3767615.1"/>
    </source>
</evidence>
<dbReference type="EMBL" id="JAWDGP010004135">
    <property type="protein sequence ID" value="KAK3767615.1"/>
    <property type="molecule type" value="Genomic_DNA"/>
</dbReference>
<keyword evidence="3" id="KW-1185">Reference proteome</keyword>
<protein>
    <submittedName>
        <fullName evidence="2">Uncharacterized protein</fullName>
    </submittedName>
</protein>
<organism evidence="2 3">
    <name type="scientific">Elysia crispata</name>
    <name type="common">lettuce slug</name>
    <dbReference type="NCBI Taxonomy" id="231223"/>
    <lineage>
        <taxon>Eukaryota</taxon>
        <taxon>Metazoa</taxon>
        <taxon>Spiralia</taxon>
        <taxon>Lophotrochozoa</taxon>
        <taxon>Mollusca</taxon>
        <taxon>Gastropoda</taxon>
        <taxon>Heterobranchia</taxon>
        <taxon>Euthyneura</taxon>
        <taxon>Panpulmonata</taxon>
        <taxon>Sacoglossa</taxon>
        <taxon>Placobranchoidea</taxon>
        <taxon>Plakobranchidae</taxon>
        <taxon>Elysia</taxon>
    </lineage>
</organism>
<sequence length="155" mass="17811">MRTARNEDEEDDDDDDDTDDDDDDDDDDNDDNDDDDLHDDEDDDDDNNNDNDDEDKDEVADDDDDDDDNVDDNDDDKNNKCKESGIIIIAVNAMVLLTTKLHIIVYEDQVAGHFFWYIHPSEGATPKGWIPHEIVIGNRWTMLRALTKFPALLSY</sequence>
<dbReference type="Proteomes" id="UP001283361">
    <property type="component" value="Unassembled WGS sequence"/>
</dbReference>
<name>A0AAE0ZE48_9GAST</name>
<dbReference type="AlphaFoldDB" id="A0AAE0ZE48"/>
<accession>A0AAE0ZE48</accession>
<evidence type="ECO:0000313" key="3">
    <source>
        <dbReference type="Proteomes" id="UP001283361"/>
    </source>
</evidence>
<evidence type="ECO:0000256" key="1">
    <source>
        <dbReference type="SAM" id="MobiDB-lite"/>
    </source>
</evidence>
<feature type="region of interest" description="Disordered" evidence="1">
    <location>
        <begin position="1"/>
        <end position="80"/>
    </location>
</feature>
<feature type="compositionally biased region" description="Acidic residues" evidence="1">
    <location>
        <begin position="7"/>
        <end position="75"/>
    </location>
</feature>
<comment type="caution">
    <text evidence="2">The sequence shown here is derived from an EMBL/GenBank/DDBJ whole genome shotgun (WGS) entry which is preliminary data.</text>
</comment>
<proteinExistence type="predicted"/>
<gene>
    <name evidence="2" type="ORF">RRG08_003876</name>
</gene>